<accession>A0AAJ4AVK5</accession>
<feature type="transmembrane region" description="Helical" evidence="1">
    <location>
        <begin position="27"/>
        <end position="54"/>
    </location>
</feature>
<name>A0AAJ4AVK5_PSESX</name>
<evidence type="ECO:0000313" key="3">
    <source>
        <dbReference type="Proteomes" id="UP000464688"/>
    </source>
</evidence>
<evidence type="ECO:0000256" key="1">
    <source>
        <dbReference type="SAM" id="Phobius"/>
    </source>
</evidence>
<dbReference type="EMBL" id="CP047267">
    <property type="protein sequence ID" value="QHF07076.1"/>
    <property type="molecule type" value="Genomic_DNA"/>
</dbReference>
<dbReference type="AlphaFoldDB" id="A0AAJ4AVK5"/>
<protein>
    <submittedName>
        <fullName evidence="2">Uncharacterized protein</fullName>
    </submittedName>
</protein>
<gene>
    <name evidence="2" type="ORF">N026_06110</name>
</gene>
<keyword evidence="1" id="KW-1133">Transmembrane helix</keyword>
<sequence>MFTGKEIKSFALEYGRKWLFPDFTNKLTWFVAGLGGAIIVTPTPLKVIIYNWLIDTFNLNSGKKFSLAELVPDAADYWVGFGLIVVALLHNILYRYFLYKEKQGSLAAANERGYAHDRKLFDKFLEDFPSGSDSVNMLRHHDFANSFNIDTLANLDRFASEWDIVEREFLNPELEQMRKELWGKCREFNYKLSLGAWDLNGGPGFTCIPDAYRGSDDWPEHVDKKIGELNTLGTECYELYVAFVRFGKQTLSTGI</sequence>
<proteinExistence type="predicted"/>
<reference evidence="2 3" key="1">
    <citation type="journal article" date="2014" name="Genome Announc.">
        <title>Draft Genome Sequences of a Phylogenetically Diverse Suite of Pseudomonas syringae Strains from Multiple Source Populations.</title>
        <authorList>
            <person name="Baltrus D.A."/>
            <person name="Yourstone S."/>
            <person name="Lind A."/>
            <person name="Guilbaud C."/>
            <person name="Sands D.C."/>
            <person name="Jones C.D."/>
            <person name="Morris C.E."/>
            <person name="Dangl J.L."/>
        </authorList>
    </citation>
    <scope>NUCLEOTIDE SEQUENCE [LARGE SCALE GENOMIC DNA]</scope>
    <source>
        <strain evidence="2 3">UB303</strain>
    </source>
</reference>
<keyword evidence="1" id="KW-0472">Membrane</keyword>
<keyword evidence="1" id="KW-0812">Transmembrane</keyword>
<organism evidence="2 3">
    <name type="scientific">Pseudomonas syringae UB303</name>
    <dbReference type="NCBI Taxonomy" id="1357287"/>
    <lineage>
        <taxon>Bacteria</taxon>
        <taxon>Pseudomonadati</taxon>
        <taxon>Pseudomonadota</taxon>
        <taxon>Gammaproteobacteria</taxon>
        <taxon>Pseudomonadales</taxon>
        <taxon>Pseudomonadaceae</taxon>
        <taxon>Pseudomonas</taxon>
        <taxon>Pseudomonas syringae</taxon>
    </lineage>
</organism>
<feature type="transmembrane region" description="Helical" evidence="1">
    <location>
        <begin position="74"/>
        <end position="94"/>
    </location>
</feature>
<dbReference type="RefSeq" id="WP_024659966.1">
    <property type="nucleotide sequence ID" value="NZ_CP047267.1"/>
</dbReference>
<dbReference type="Proteomes" id="UP000464688">
    <property type="component" value="Chromosome"/>
</dbReference>
<evidence type="ECO:0000313" key="2">
    <source>
        <dbReference type="EMBL" id="QHF07076.1"/>
    </source>
</evidence>